<dbReference type="Gene3D" id="1.25.40.10">
    <property type="entry name" value="Tetratricopeptide repeat domain"/>
    <property type="match status" value="1"/>
</dbReference>
<keyword evidence="4 5" id="KW-0472">Membrane</keyword>
<dbReference type="Proteomes" id="UP000633814">
    <property type="component" value="Unassembled WGS sequence"/>
</dbReference>
<dbReference type="Pfam" id="PF07219">
    <property type="entry name" value="HemY_N"/>
    <property type="match status" value="1"/>
</dbReference>
<evidence type="ECO:0000256" key="3">
    <source>
        <dbReference type="ARBA" id="ARBA00022989"/>
    </source>
</evidence>
<feature type="domain" description="HemY N-terminal" evidence="6">
    <location>
        <begin position="26"/>
        <end position="115"/>
    </location>
</feature>
<sequence>MSKLLILTAVLILAMLLGPVFINNPGYIKIVAAGYTIEMTLLGLFVAVIAVVLVLKICLILLRKLAYWQQFSLNFFRGRRQRKARESFAIGLQAYARQQWPLASEELQHALLDPQYVNEKRMLASYASFYAGNSEHANELAAALTADESSTTFVQADLMLQQNKPGQACRLLAAHLDAAKTDPALGQLYLQALKQAGQWQTLLQTIPLSLTQQWFGKAEWPLQRYAVYPAALSQLSAQQGFSEESEIWQALPSKERKSAAAMLGLAWAQAQAGQCERAEQRLVQALTLEDLPAAWPYLKQIPLNNSVLKLRKEVQHWLRSSPSNGYIYAVLAYLAEQEGDREQASMAWQKVRQYNPELCR</sequence>
<gene>
    <name evidence="7" type="ORF">JAO78_011125</name>
</gene>
<protein>
    <submittedName>
        <fullName evidence="7">Heme biosynthesis protein HemY</fullName>
    </submittedName>
</protein>
<evidence type="ECO:0000256" key="2">
    <source>
        <dbReference type="ARBA" id="ARBA00022692"/>
    </source>
</evidence>
<dbReference type="SUPFAM" id="SSF48452">
    <property type="entry name" value="TPR-like"/>
    <property type="match status" value="1"/>
</dbReference>
<name>A0ABS8C4Y5_9ALTE</name>
<dbReference type="InterPro" id="IPR011990">
    <property type="entry name" value="TPR-like_helical_dom_sf"/>
</dbReference>
<comment type="caution">
    <text evidence="7">The sequence shown here is derived from an EMBL/GenBank/DDBJ whole genome shotgun (WGS) entry which is preliminary data.</text>
</comment>
<evidence type="ECO:0000313" key="7">
    <source>
        <dbReference type="EMBL" id="MCB5227366.1"/>
    </source>
</evidence>
<keyword evidence="2 5" id="KW-0812">Transmembrane</keyword>
<dbReference type="InterPro" id="IPR010817">
    <property type="entry name" value="HemY_N"/>
</dbReference>
<evidence type="ECO:0000256" key="5">
    <source>
        <dbReference type="SAM" id="Phobius"/>
    </source>
</evidence>
<keyword evidence="8" id="KW-1185">Reference proteome</keyword>
<evidence type="ECO:0000256" key="1">
    <source>
        <dbReference type="ARBA" id="ARBA00004370"/>
    </source>
</evidence>
<dbReference type="EMBL" id="JAEINI020000006">
    <property type="protein sequence ID" value="MCB5227366.1"/>
    <property type="molecule type" value="Genomic_DNA"/>
</dbReference>
<evidence type="ECO:0000256" key="4">
    <source>
        <dbReference type="ARBA" id="ARBA00023136"/>
    </source>
</evidence>
<proteinExistence type="predicted"/>
<evidence type="ECO:0000259" key="6">
    <source>
        <dbReference type="Pfam" id="PF07219"/>
    </source>
</evidence>
<feature type="transmembrane region" description="Helical" evidence="5">
    <location>
        <begin position="41"/>
        <end position="62"/>
    </location>
</feature>
<reference evidence="7 8" key="1">
    <citation type="submission" date="2021-10" db="EMBL/GenBank/DDBJ databases">
        <title>Alishewanella koreense sp. nov. isolated from seawater of southwestern coast in South Korea and the proposal for the reclassification of Rheinheimera perlucida and Rheinheimera tuosuensis as Arsukibacterium perlucida and Arsukibacterium tuosuensis.</title>
        <authorList>
            <person name="Kim K.H."/>
            <person name="Ruan W."/>
            <person name="Kim K.R."/>
            <person name="Baek J.H."/>
            <person name="Jeon C.O."/>
        </authorList>
    </citation>
    <scope>NUCLEOTIDE SEQUENCE [LARGE SCALE GENOMIC DNA]</scope>
    <source>
        <strain evidence="7 8">16-MA</strain>
    </source>
</reference>
<comment type="subcellular location">
    <subcellularLocation>
        <location evidence="1">Membrane</location>
    </subcellularLocation>
</comment>
<keyword evidence="3 5" id="KW-1133">Transmembrane helix</keyword>
<organism evidence="7 8">
    <name type="scientific">Alishewanella maricola</name>
    <dbReference type="NCBI Taxonomy" id="2795740"/>
    <lineage>
        <taxon>Bacteria</taxon>
        <taxon>Pseudomonadati</taxon>
        <taxon>Pseudomonadota</taxon>
        <taxon>Gammaproteobacteria</taxon>
        <taxon>Alteromonadales</taxon>
        <taxon>Alteromonadaceae</taxon>
        <taxon>Alishewanella</taxon>
    </lineage>
</organism>
<accession>A0ABS8C4Y5</accession>
<dbReference type="RefSeq" id="WP_226751427.1">
    <property type="nucleotide sequence ID" value="NZ_JAEINI020000006.1"/>
</dbReference>
<evidence type="ECO:0000313" key="8">
    <source>
        <dbReference type="Proteomes" id="UP000633814"/>
    </source>
</evidence>